<proteinExistence type="predicted"/>
<dbReference type="AlphaFoldDB" id="A0AAN9FDA2"/>
<evidence type="ECO:0000313" key="2">
    <source>
        <dbReference type="EMBL" id="KAK7271845.1"/>
    </source>
</evidence>
<sequence length="100" mass="11016">MKKGLWIAIFMILIHLHLSKATTTWNNNDNLVGTDLESEFFFVSHGARMLYDVSQSLTGKTGNSNGAAVNCPQSQGYRSCLPSQNGSGPRQRCGDYTRTC</sequence>
<gene>
    <name evidence="2" type="ORF">RJT34_28079</name>
</gene>
<protein>
    <submittedName>
        <fullName evidence="2">Uncharacterized protein</fullName>
    </submittedName>
</protein>
<dbReference type="EMBL" id="JAYKXN010000007">
    <property type="protein sequence ID" value="KAK7271845.1"/>
    <property type="molecule type" value="Genomic_DNA"/>
</dbReference>
<keyword evidence="1" id="KW-0732">Signal</keyword>
<feature type="chain" id="PRO_5042979598" evidence="1">
    <location>
        <begin position="22"/>
        <end position="100"/>
    </location>
</feature>
<accession>A0AAN9FDA2</accession>
<dbReference type="Proteomes" id="UP001359559">
    <property type="component" value="Unassembled WGS sequence"/>
</dbReference>
<name>A0AAN9FDA2_CLITE</name>
<evidence type="ECO:0000256" key="1">
    <source>
        <dbReference type="SAM" id="SignalP"/>
    </source>
</evidence>
<organism evidence="2 3">
    <name type="scientific">Clitoria ternatea</name>
    <name type="common">Butterfly pea</name>
    <dbReference type="NCBI Taxonomy" id="43366"/>
    <lineage>
        <taxon>Eukaryota</taxon>
        <taxon>Viridiplantae</taxon>
        <taxon>Streptophyta</taxon>
        <taxon>Embryophyta</taxon>
        <taxon>Tracheophyta</taxon>
        <taxon>Spermatophyta</taxon>
        <taxon>Magnoliopsida</taxon>
        <taxon>eudicotyledons</taxon>
        <taxon>Gunneridae</taxon>
        <taxon>Pentapetalae</taxon>
        <taxon>rosids</taxon>
        <taxon>fabids</taxon>
        <taxon>Fabales</taxon>
        <taxon>Fabaceae</taxon>
        <taxon>Papilionoideae</taxon>
        <taxon>50 kb inversion clade</taxon>
        <taxon>NPAAA clade</taxon>
        <taxon>indigoferoid/millettioid clade</taxon>
        <taxon>Phaseoleae</taxon>
        <taxon>Clitoria</taxon>
    </lineage>
</organism>
<keyword evidence="3" id="KW-1185">Reference proteome</keyword>
<feature type="signal peptide" evidence="1">
    <location>
        <begin position="1"/>
        <end position="21"/>
    </location>
</feature>
<reference evidence="2 3" key="1">
    <citation type="submission" date="2024-01" db="EMBL/GenBank/DDBJ databases">
        <title>The genomes of 5 underutilized Papilionoideae crops provide insights into root nodulation and disease resistance.</title>
        <authorList>
            <person name="Yuan L."/>
        </authorList>
    </citation>
    <scope>NUCLEOTIDE SEQUENCE [LARGE SCALE GENOMIC DNA]</scope>
    <source>
        <strain evidence="2">LY-2023</strain>
        <tissue evidence="2">Leaf</tissue>
    </source>
</reference>
<evidence type="ECO:0000313" key="3">
    <source>
        <dbReference type="Proteomes" id="UP001359559"/>
    </source>
</evidence>
<comment type="caution">
    <text evidence="2">The sequence shown here is derived from an EMBL/GenBank/DDBJ whole genome shotgun (WGS) entry which is preliminary data.</text>
</comment>